<comment type="subcellular location">
    <subcellularLocation>
        <location evidence="2">Mitochondrion matrix</location>
    </subcellularLocation>
</comment>
<sequence>MPAATFTAAAGRRRWISANAANRQDLSDTFIKYNWEDPLDLESLLTYEERLMRDTARTYSQEKLMPRAVDAFRNEVFDREILQEMGELGLLGATLQGYGCAGASSVAYGLIAREVESVDSGYRSAMSVISSLVMYPIYAYGTEAQKQKYLPALAKGEIVPSFGLTEPDHGSDPAGMETTARKEGDTYVLNGSKSWITLAPIADMMLIWAKSLHEDGTIRAFIVDKNTRGISTPKIHGKFSLRASITGMVMMDEVRIPAENMLPGAKGLRGPFGCLNNARYGIAWGALGAAEACLRQAREYTLQRTQFGRPLAANQLIQKKLADAHSEIALGLQACVQVGRLKDAGRAAPQMISIIKRNSAGKALQIARDCRDMLGGNGVVDEYHVMRHLCNLEAVNTYEGTHDVHALILGKSLTGISAFSP</sequence>
<comment type="pathway">
    <text evidence="10">Amino-acid metabolism; tryptophan metabolism.</text>
</comment>
<evidence type="ECO:0000256" key="2">
    <source>
        <dbReference type="ARBA" id="ARBA00004305"/>
    </source>
</evidence>
<dbReference type="InterPro" id="IPR052033">
    <property type="entry name" value="Glutaryl-CoA_DH_mitochondrial"/>
</dbReference>
<keyword evidence="5 13" id="KW-0274">FAD</keyword>
<evidence type="ECO:0000256" key="11">
    <source>
        <dbReference type="ARBA" id="ARBA00039033"/>
    </source>
</evidence>
<dbReference type="Pfam" id="PF02771">
    <property type="entry name" value="Acyl-CoA_dh_N"/>
    <property type="match status" value="1"/>
</dbReference>
<comment type="pathway">
    <text evidence="9">Amino-acid metabolism; lysine degradation.</text>
</comment>
<dbReference type="InterPro" id="IPR037069">
    <property type="entry name" value="AcylCoA_DH/ox_N_sf"/>
</dbReference>
<evidence type="ECO:0000256" key="3">
    <source>
        <dbReference type="ARBA" id="ARBA00009347"/>
    </source>
</evidence>
<gene>
    <name evidence="17" type="ORF">BCR43DRAFT_443520</name>
</gene>
<dbReference type="FunFam" id="1.20.140.10:FF:000006">
    <property type="entry name" value="Glutaryl-CoA dehydrogenase, mitochondrial"/>
    <property type="match status" value="1"/>
</dbReference>
<accession>A0A1X2H5K9</accession>
<evidence type="ECO:0000259" key="14">
    <source>
        <dbReference type="Pfam" id="PF00441"/>
    </source>
</evidence>
<dbReference type="GO" id="GO:0050660">
    <property type="term" value="F:flavin adenine dinucleotide binding"/>
    <property type="evidence" value="ECO:0007669"/>
    <property type="project" value="InterPro"/>
</dbReference>
<dbReference type="GO" id="GO:0046949">
    <property type="term" value="P:fatty-acyl-CoA biosynthetic process"/>
    <property type="evidence" value="ECO:0007669"/>
    <property type="project" value="TreeGrafter"/>
</dbReference>
<proteinExistence type="inferred from homology"/>
<dbReference type="OMA" id="TVWAQTD"/>
<dbReference type="SUPFAM" id="SSF47203">
    <property type="entry name" value="Acyl-CoA dehydrogenase C-terminal domain-like"/>
    <property type="match status" value="1"/>
</dbReference>
<evidence type="ECO:0000259" key="15">
    <source>
        <dbReference type="Pfam" id="PF02770"/>
    </source>
</evidence>
<comment type="catalytic activity">
    <reaction evidence="12">
        <text>glutaryl-CoA + oxidized [electron-transfer flavoprotein] + 2 H(+) = (2E)-butenoyl-CoA + reduced [electron-transfer flavoprotein] + CO2</text>
        <dbReference type="Rhea" id="RHEA:13389"/>
        <dbReference type="Rhea" id="RHEA-COMP:10685"/>
        <dbReference type="Rhea" id="RHEA-COMP:10686"/>
        <dbReference type="ChEBI" id="CHEBI:15378"/>
        <dbReference type="ChEBI" id="CHEBI:16526"/>
        <dbReference type="ChEBI" id="CHEBI:57332"/>
        <dbReference type="ChEBI" id="CHEBI:57378"/>
        <dbReference type="ChEBI" id="CHEBI:57692"/>
        <dbReference type="ChEBI" id="CHEBI:58307"/>
        <dbReference type="EC" id="1.3.8.6"/>
    </reaction>
</comment>
<dbReference type="Pfam" id="PF00441">
    <property type="entry name" value="Acyl-CoA_dh_1"/>
    <property type="match status" value="1"/>
</dbReference>
<comment type="caution">
    <text evidence="17">The sequence shown here is derived from an EMBL/GenBank/DDBJ whole genome shotgun (WGS) entry which is preliminary data.</text>
</comment>
<evidence type="ECO:0000313" key="17">
    <source>
        <dbReference type="EMBL" id="ORY93740.1"/>
    </source>
</evidence>
<name>A0A1X2H5K9_SYNRA</name>
<dbReference type="AlphaFoldDB" id="A0A1X2H5K9"/>
<keyword evidence="4 13" id="KW-0285">Flavoprotein</keyword>
<evidence type="ECO:0000256" key="7">
    <source>
        <dbReference type="ARBA" id="ARBA00023002"/>
    </source>
</evidence>
<feature type="domain" description="Acyl-CoA dehydrogenase/oxidase C-terminal" evidence="14">
    <location>
        <begin position="267"/>
        <end position="413"/>
    </location>
</feature>
<dbReference type="FunFam" id="1.10.540.10:FF:000003">
    <property type="entry name" value="glutaryl-CoA dehydrogenase, mitochondrial"/>
    <property type="match status" value="1"/>
</dbReference>
<dbReference type="PANTHER" id="PTHR42807">
    <property type="entry name" value="GLUTARYL-COA DEHYDROGENASE, MITOCHONDRIAL"/>
    <property type="match status" value="1"/>
</dbReference>
<evidence type="ECO:0000256" key="9">
    <source>
        <dbReference type="ARBA" id="ARBA00037899"/>
    </source>
</evidence>
<comment type="cofactor">
    <cofactor evidence="1 13">
        <name>FAD</name>
        <dbReference type="ChEBI" id="CHEBI:57692"/>
    </cofactor>
</comment>
<dbReference type="EMBL" id="MCGN01000008">
    <property type="protein sequence ID" value="ORY93740.1"/>
    <property type="molecule type" value="Genomic_DNA"/>
</dbReference>
<evidence type="ECO:0000256" key="10">
    <source>
        <dbReference type="ARBA" id="ARBA00037927"/>
    </source>
</evidence>
<evidence type="ECO:0000256" key="6">
    <source>
        <dbReference type="ARBA" id="ARBA00022946"/>
    </source>
</evidence>
<dbReference type="GO" id="GO:0005743">
    <property type="term" value="C:mitochondrial inner membrane"/>
    <property type="evidence" value="ECO:0007669"/>
    <property type="project" value="TreeGrafter"/>
</dbReference>
<dbReference type="InParanoid" id="A0A1X2H5K9"/>
<dbReference type="PANTHER" id="PTHR42807:SF1">
    <property type="entry name" value="GLUTARYL-COA DEHYDROGENASE, MITOCHONDRIAL"/>
    <property type="match status" value="1"/>
</dbReference>
<evidence type="ECO:0000256" key="12">
    <source>
        <dbReference type="ARBA" id="ARBA00049493"/>
    </source>
</evidence>
<evidence type="ECO:0000259" key="16">
    <source>
        <dbReference type="Pfam" id="PF02771"/>
    </source>
</evidence>
<dbReference type="GO" id="GO:0000062">
    <property type="term" value="F:fatty-acyl-CoA binding"/>
    <property type="evidence" value="ECO:0007669"/>
    <property type="project" value="TreeGrafter"/>
</dbReference>
<evidence type="ECO:0000256" key="1">
    <source>
        <dbReference type="ARBA" id="ARBA00001974"/>
    </source>
</evidence>
<dbReference type="InterPro" id="IPR009075">
    <property type="entry name" value="AcylCo_DH/oxidase_C"/>
</dbReference>
<protein>
    <recommendedName>
        <fullName evidence="11">glutaryl-CoA dehydrogenase (ETF)</fullName>
        <ecNumber evidence="11">1.3.8.6</ecNumber>
    </recommendedName>
</protein>
<keyword evidence="18" id="KW-1185">Reference proteome</keyword>
<reference evidence="17 18" key="1">
    <citation type="submission" date="2016-07" db="EMBL/GenBank/DDBJ databases">
        <title>Pervasive Adenine N6-methylation of Active Genes in Fungi.</title>
        <authorList>
            <consortium name="DOE Joint Genome Institute"/>
            <person name="Mondo S.J."/>
            <person name="Dannebaum R.O."/>
            <person name="Kuo R.C."/>
            <person name="Labutti K."/>
            <person name="Haridas S."/>
            <person name="Kuo A."/>
            <person name="Salamov A."/>
            <person name="Ahrendt S.R."/>
            <person name="Lipzen A."/>
            <person name="Sullivan W."/>
            <person name="Andreopoulos W.B."/>
            <person name="Clum A."/>
            <person name="Lindquist E."/>
            <person name="Daum C."/>
            <person name="Ramamoorthy G.K."/>
            <person name="Gryganskyi A."/>
            <person name="Culley D."/>
            <person name="Magnuson J.K."/>
            <person name="James T.Y."/>
            <person name="O'Malley M.A."/>
            <person name="Stajich J.E."/>
            <person name="Spatafora J.W."/>
            <person name="Visel A."/>
            <person name="Grigoriev I.V."/>
        </authorList>
    </citation>
    <scope>NUCLEOTIDE SEQUENCE [LARGE SCALE GENOMIC DNA]</scope>
    <source>
        <strain evidence="17 18">NRRL 2496</strain>
    </source>
</reference>
<evidence type="ECO:0000256" key="13">
    <source>
        <dbReference type="RuleBase" id="RU362125"/>
    </source>
</evidence>
<dbReference type="Gene3D" id="2.40.110.10">
    <property type="entry name" value="Butyryl-CoA Dehydrogenase, subunit A, domain 2"/>
    <property type="match status" value="1"/>
</dbReference>
<dbReference type="InterPro" id="IPR046373">
    <property type="entry name" value="Acyl-CoA_Oxase/DH_mid-dom_sf"/>
</dbReference>
<organism evidence="17 18">
    <name type="scientific">Syncephalastrum racemosum</name>
    <name type="common">Filamentous fungus</name>
    <dbReference type="NCBI Taxonomy" id="13706"/>
    <lineage>
        <taxon>Eukaryota</taxon>
        <taxon>Fungi</taxon>
        <taxon>Fungi incertae sedis</taxon>
        <taxon>Mucoromycota</taxon>
        <taxon>Mucoromycotina</taxon>
        <taxon>Mucoromycetes</taxon>
        <taxon>Mucorales</taxon>
        <taxon>Syncephalastraceae</taxon>
        <taxon>Syncephalastrum</taxon>
    </lineage>
</organism>
<dbReference type="CDD" id="cd01151">
    <property type="entry name" value="GCD"/>
    <property type="match status" value="1"/>
</dbReference>
<evidence type="ECO:0000313" key="18">
    <source>
        <dbReference type="Proteomes" id="UP000242180"/>
    </source>
</evidence>
<dbReference type="InterPro" id="IPR006089">
    <property type="entry name" value="Acyl-CoA_DH_CS"/>
</dbReference>
<dbReference type="InterPro" id="IPR009100">
    <property type="entry name" value="AcylCoA_DH/oxidase_NM_dom_sf"/>
</dbReference>
<dbReference type="OrthoDB" id="435240at2759"/>
<keyword evidence="7 13" id="KW-0560">Oxidoreductase</keyword>
<evidence type="ECO:0000256" key="5">
    <source>
        <dbReference type="ARBA" id="ARBA00022827"/>
    </source>
</evidence>
<dbReference type="GO" id="GO:0004361">
    <property type="term" value="F:glutaryl-CoA dehydrogenase activity"/>
    <property type="evidence" value="ECO:0007669"/>
    <property type="project" value="UniProtKB-EC"/>
</dbReference>
<dbReference type="Proteomes" id="UP000242180">
    <property type="component" value="Unassembled WGS sequence"/>
</dbReference>
<dbReference type="PROSITE" id="PS00073">
    <property type="entry name" value="ACYL_COA_DH_2"/>
    <property type="match status" value="1"/>
</dbReference>
<evidence type="ECO:0000256" key="4">
    <source>
        <dbReference type="ARBA" id="ARBA00022630"/>
    </source>
</evidence>
<dbReference type="STRING" id="13706.A0A1X2H5K9"/>
<evidence type="ECO:0000256" key="8">
    <source>
        <dbReference type="ARBA" id="ARBA00023128"/>
    </source>
</evidence>
<dbReference type="GO" id="GO:0005759">
    <property type="term" value="C:mitochondrial matrix"/>
    <property type="evidence" value="ECO:0007669"/>
    <property type="project" value="UniProtKB-SubCell"/>
</dbReference>
<dbReference type="InterPro" id="IPR036250">
    <property type="entry name" value="AcylCo_DH-like_C"/>
</dbReference>
<keyword evidence="8" id="KW-0496">Mitochondrion</keyword>
<dbReference type="Gene3D" id="1.20.140.10">
    <property type="entry name" value="Butyryl-CoA Dehydrogenase, subunit A, domain 3"/>
    <property type="match status" value="1"/>
</dbReference>
<dbReference type="Gene3D" id="1.10.540.10">
    <property type="entry name" value="Acyl-CoA dehydrogenase/oxidase, N-terminal domain"/>
    <property type="match status" value="1"/>
</dbReference>
<dbReference type="EC" id="1.3.8.6" evidence="11"/>
<comment type="similarity">
    <text evidence="3 13">Belongs to the acyl-CoA dehydrogenase family.</text>
</comment>
<dbReference type="InterPro" id="IPR013786">
    <property type="entry name" value="AcylCoA_DH/ox_N"/>
</dbReference>
<dbReference type="InterPro" id="IPR006091">
    <property type="entry name" value="Acyl-CoA_Oxase/DH_mid-dom"/>
</dbReference>
<feature type="domain" description="Acyl-CoA oxidase/dehydrogenase middle" evidence="15">
    <location>
        <begin position="161"/>
        <end position="254"/>
    </location>
</feature>
<dbReference type="Pfam" id="PF02770">
    <property type="entry name" value="Acyl-CoA_dh_M"/>
    <property type="match status" value="1"/>
</dbReference>
<dbReference type="GO" id="GO:0033539">
    <property type="term" value="P:fatty acid beta-oxidation using acyl-CoA dehydrogenase"/>
    <property type="evidence" value="ECO:0007669"/>
    <property type="project" value="TreeGrafter"/>
</dbReference>
<dbReference type="SUPFAM" id="SSF56645">
    <property type="entry name" value="Acyl-CoA dehydrogenase NM domain-like"/>
    <property type="match status" value="1"/>
</dbReference>
<keyword evidence="6" id="KW-0809">Transit peptide</keyword>
<feature type="domain" description="Acyl-CoA dehydrogenase/oxidase N-terminal" evidence="16">
    <location>
        <begin position="47"/>
        <end position="157"/>
    </location>
</feature>